<proteinExistence type="predicted"/>
<name>E1QLW0_DESB2</name>
<protein>
    <submittedName>
        <fullName evidence="1">Uncharacterized protein</fullName>
    </submittedName>
</protein>
<dbReference type="RefSeq" id="WP_013259981.1">
    <property type="nucleotide sequence ID" value="NC_014365.1"/>
</dbReference>
<dbReference type="HOGENOM" id="CLU_2205783_0_0_7"/>
<dbReference type="AlphaFoldDB" id="E1QLW0"/>
<evidence type="ECO:0000313" key="1">
    <source>
        <dbReference type="EMBL" id="ADK86545.1"/>
    </source>
</evidence>
<keyword evidence="2" id="KW-1185">Reference proteome</keyword>
<dbReference type="EMBL" id="CP002085">
    <property type="protein sequence ID" value="ADK86545.1"/>
    <property type="molecule type" value="Genomic_DNA"/>
</dbReference>
<dbReference type="STRING" id="644282.Deba_3192"/>
<gene>
    <name evidence="1" type="ordered locus">Deba_3192</name>
</gene>
<reference evidence="1 2" key="1">
    <citation type="journal article" date="2010" name="Stand. Genomic Sci.">
        <title>Complete genome sequence of Desulfarculus baarsii type strain (2st14).</title>
        <authorList>
            <person name="Sun H."/>
            <person name="Spring S."/>
            <person name="Lapidus A."/>
            <person name="Davenport K."/>
            <person name="Del Rio T.G."/>
            <person name="Tice H."/>
            <person name="Nolan M."/>
            <person name="Copeland A."/>
            <person name="Cheng J.F."/>
            <person name="Lucas S."/>
            <person name="Tapia R."/>
            <person name="Goodwin L."/>
            <person name="Pitluck S."/>
            <person name="Ivanova N."/>
            <person name="Pagani I."/>
            <person name="Mavromatis K."/>
            <person name="Ovchinnikova G."/>
            <person name="Pati A."/>
            <person name="Chen A."/>
            <person name="Palaniappan K."/>
            <person name="Hauser L."/>
            <person name="Chang Y.J."/>
            <person name="Jeffries C.D."/>
            <person name="Detter J.C."/>
            <person name="Han C."/>
            <person name="Rohde M."/>
            <person name="Brambilla E."/>
            <person name="Goker M."/>
            <person name="Woyke T."/>
            <person name="Bristow J."/>
            <person name="Eisen J.A."/>
            <person name="Markowitz V."/>
            <person name="Hugenholtz P."/>
            <person name="Kyrpides N.C."/>
            <person name="Klenk H.P."/>
            <person name="Land M."/>
        </authorList>
    </citation>
    <scope>NUCLEOTIDE SEQUENCE [LARGE SCALE GENOMIC DNA]</scope>
    <source>
        <strain evidence="2">ATCC 33931 / DSM 2075 / LMG 7858 / VKM B-1802 / 2st14</strain>
    </source>
</reference>
<organism evidence="1 2">
    <name type="scientific">Desulfarculus baarsii (strain ATCC 33931 / DSM 2075 / LMG 7858 / VKM B-1802 / 2st14)</name>
    <dbReference type="NCBI Taxonomy" id="644282"/>
    <lineage>
        <taxon>Bacteria</taxon>
        <taxon>Pseudomonadati</taxon>
        <taxon>Thermodesulfobacteriota</taxon>
        <taxon>Desulfarculia</taxon>
        <taxon>Desulfarculales</taxon>
        <taxon>Desulfarculaceae</taxon>
        <taxon>Desulfarculus</taxon>
    </lineage>
</organism>
<evidence type="ECO:0000313" key="2">
    <source>
        <dbReference type="Proteomes" id="UP000009047"/>
    </source>
</evidence>
<dbReference type="KEGG" id="dbr:Deba_3192"/>
<dbReference type="Proteomes" id="UP000009047">
    <property type="component" value="Chromosome"/>
</dbReference>
<sequence length="107" mass="11606">MVFDGVAALSADQARQTAQINFSDGGKAYVHPKLKVMHVTAPGGINCSLHSRQGAPYHQALCDDEEASRQFAELLGQRPEELLGRPTHEPEGASPRVESVHLVDVYV</sequence>
<accession>E1QLW0</accession>